<feature type="compositionally biased region" description="Low complexity" evidence="1">
    <location>
        <begin position="69"/>
        <end position="85"/>
    </location>
</feature>
<feature type="compositionally biased region" description="Basic and acidic residues" evidence="1">
    <location>
        <begin position="1"/>
        <end position="17"/>
    </location>
</feature>
<name>A0A0L0W5G9_9BASI</name>
<sequence>MSDRHHQPAPTDQDRARQALRRMNARSAPGSSDTANDLPNPVNQLTLPLLDNTPQSSNPHTNQSTRTTPESPVSPSSELSSLPDSPAVTHTIFQAVNVTQRPQFSDPSTRASKRPADICDPSGESPSKTAKTNHGLLAADKALDMYQQQLLKIREQVASQSLLNAHTKPTSITNQEEIPEASSSCCQALEPNLPARKVTASSRTSNTPGTQRSKNKTPKLPANKVSNTNTCDPIQAQTLVNSIEASTSSDQPTKLALAPSYIAELPKIQATASSHTSNTPGTQRINSIEASTSSDPPIKLALAPSYIAELPKIHRDGTTKTIPVKKNIPSPVNVFMPNTVRSHTIQSLLSPGLAPSFKFISAVANQDHVSGDQKNSETPSLTPACFLISPTEHVERGSSSNVAESYPDLIVFSPTDYMGVYFQSNSPQSSPEGELNKTAKFDDGPQAQLALHDPLASPNDINQALVDRLLLLTHLHVTCQPTTASETQMTRPENFPPSLSSSEQEILLAQLVEAQLIPRADPRSAPPGPLQSLPVLRERSPILDPIELRYQPSAFISSYNVPH</sequence>
<keyword evidence="3" id="KW-1185">Reference proteome</keyword>
<organism evidence="2 3">
    <name type="scientific">Puccinia striiformis f. sp. tritici PST-78</name>
    <dbReference type="NCBI Taxonomy" id="1165861"/>
    <lineage>
        <taxon>Eukaryota</taxon>
        <taxon>Fungi</taxon>
        <taxon>Dikarya</taxon>
        <taxon>Basidiomycota</taxon>
        <taxon>Pucciniomycotina</taxon>
        <taxon>Pucciniomycetes</taxon>
        <taxon>Pucciniales</taxon>
        <taxon>Pucciniaceae</taxon>
        <taxon>Puccinia</taxon>
    </lineage>
</organism>
<feature type="compositionally biased region" description="Polar residues" evidence="1">
    <location>
        <begin position="29"/>
        <end position="68"/>
    </location>
</feature>
<feature type="compositionally biased region" description="Polar residues" evidence="1">
    <location>
        <begin position="98"/>
        <end position="110"/>
    </location>
</feature>
<feature type="region of interest" description="Disordered" evidence="1">
    <location>
        <begin position="271"/>
        <end position="294"/>
    </location>
</feature>
<feature type="region of interest" description="Disordered" evidence="1">
    <location>
        <begin position="98"/>
        <end position="132"/>
    </location>
</feature>
<feature type="compositionally biased region" description="Polar residues" evidence="1">
    <location>
        <begin position="199"/>
        <end position="212"/>
    </location>
</feature>
<gene>
    <name evidence="2" type="ORF">PSTG_00089</name>
</gene>
<evidence type="ECO:0000313" key="3">
    <source>
        <dbReference type="Proteomes" id="UP000054564"/>
    </source>
</evidence>
<dbReference type="Proteomes" id="UP000054564">
    <property type="component" value="Unassembled WGS sequence"/>
</dbReference>
<evidence type="ECO:0000256" key="1">
    <source>
        <dbReference type="SAM" id="MobiDB-lite"/>
    </source>
</evidence>
<feature type="region of interest" description="Disordered" evidence="1">
    <location>
        <begin position="1"/>
        <end position="85"/>
    </location>
</feature>
<feature type="region of interest" description="Disordered" evidence="1">
    <location>
        <begin position="192"/>
        <end position="230"/>
    </location>
</feature>
<protein>
    <submittedName>
        <fullName evidence="2">Uncharacterized protein</fullName>
    </submittedName>
</protein>
<proteinExistence type="predicted"/>
<evidence type="ECO:0000313" key="2">
    <source>
        <dbReference type="EMBL" id="KNF06774.1"/>
    </source>
</evidence>
<dbReference type="AlphaFoldDB" id="A0A0L0W5G9"/>
<dbReference type="OrthoDB" id="10667215at2759"/>
<comment type="caution">
    <text evidence="2">The sequence shown here is derived from an EMBL/GenBank/DDBJ whole genome shotgun (WGS) entry which is preliminary data.</text>
</comment>
<accession>A0A0L0W5G9</accession>
<dbReference type="EMBL" id="AJIL01000002">
    <property type="protein sequence ID" value="KNF06774.1"/>
    <property type="molecule type" value="Genomic_DNA"/>
</dbReference>
<reference evidence="3" key="1">
    <citation type="submission" date="2014-03" db="EMBL/GenBank/DDBJ databases">
        <title>The Genome Sequence of Puccinia striiformis f. sp. tritici PST-78.</title>
        <authorList>
            <consortium name="The Broad Institute Genome Sequencing Platform"/>
            <person name="Cuomo C."/>
            <person name="Hulbert S."/>
            <person name="Chen X."/>
            <person name="Walker B."/>
            <person name="Young S.K."/>
            <person name="Zeng Q."/>
            <person name="Gargeya S."/>
            <person name="Fitzgerald M."/>
            <person name="Haas B."/>
            <person name="Abouelleil A."/>
            <person name="Alvarado L."/>
            <person name="Arachchi H.M."/>
            <person name="Berlin A.M."/>
            <person name="Chapman S.B."/>
            <person name="Goldberg J."/>
            <person name="Griggs A."/>
            <person name="Gujja S."/>
            <person name="Hansen M."/>
            <person name="Howarth C."/>
            <person name="Imamovic A."/>
            <person name="Larimer J."/>
            <person name="McCowan C."/>
            <person name="Montmayeur A."/>
            <person name="Murphy C."/>
            <person name="Neiman D."/>
            <person name="Pearson M."/>
            <person name="Priest M."/>
            <person name="Roberts A."/>
            <person name="Saif S."/>
            <person name="Shea T."/>
            <person name="Sisk P."/>
            <person name="Sykes S."/>
            <person name="Wortman J."/>
            <person name="Nusbaum C."/>
            <person name="Birren B."/>
        </authorList>
    </citation>
    <scope>NUCLEOTIDE SEQUENCE [LARGE SCALE GENOMIC DNA]</scope>
    <source>
        <strain evidence="3">race PST-78</strain>
    </source>
</reference>